<feature type="domain" description="Plant heme peroxidase family profile" evidence="10">
    <location>
        <begin position="1"/>
        <end position="190"/>
    </location>
</feature>
<organism evidence="11 12">
    <name type="scientific">Camellia sinensis</name>
    <name type="common">Tea plant</name>
    <name type="synonym">Thea sinensis</name>
    <dbReference type="NCBI Taxonomy" id="4442"/>
    <lineage>
        <taxon>Eukaryota</taxon>
        <taxon>Viridiplantae</taxon>
        <taxon>Streptophyta</taxon>
        <taxon>Embryophyta</taxon>
        <taxon>Tracheophyta</taxon>
        <taxon>Spermatophyta</taxon>
        <taxon>Magnoliopsida</taxon>
        <taxon>eudicotyledons</taxon>
        <taxon>Gunneridae</taxon>
        <taxon>Pentapetalae</taxon>
        <taxon>asterids</taxon>
        <taxon>Ericales</taxon>
        <taxon>Theaceae</taxon>
        <taxon>Camellia</taxon>
    </lineage>
</organism>
<evidence type="ECO:0000256" key="6">
    <source>
        <dbReference type="ARBA" id="ARBA00022723"/>
    </source>
</evidence>
<keyword evidence="8 9" id="KW-0408">Iron</keyword>
<dbReference type="EC" id="1.11.1.7" evidence="3"/>
<feature type="binding site" evidence="9">
    <location>
        <position position="149"/>
    </location>
    <ligand>
        <name>Ca(2+)</name>
        <dbReference type="ChEBI" id="CHEBI:29108"/>
        <label>2</label>
    </ligand>
</feature>
<name>A0A7J7I2G1_CAMSI</name>
<feature type="binding site" evidence="9">
    <location>
        <position position="109"/>
    </location>
    <ligand>
        <name>Ca(2+)</name>
        <dbReference type="ChEBI" id="CHEBI:29108"/>
        <label>2</label>
    </ligand>
</feature>
<dbReference type="InterPro" id="IPR010255">
    <property type="entry name" value="Haem_peroxidase_sf"/>
</dbReference>
<proteinExistence type="inferred from homology"/>
<comment type="cofactor">
    <cofactor evidence="9">
        <name>heme b</name>
        <dbReference type="ChEBI" id="CHEBI:60344"/>
    </cofactor>
    <text evidence="9">Binds 1 heme b (iron(II)-protoporphyrin IX) group per subunit.</text>
</comment>
<feature type="binding site" evidence="9">
    <location>
        <position position="141"/>
    </location>
    <ligand>
        <name>Ca(2+)</name>
        <dbReference type="ChEBI" id="CHEBI:29108"/>
        <label>2</label>
    </ligand>
</feature>
<dbReference type="GO" id="GO:0020037">
    <property type="term" value="F:heme binding"/>
    <property type="evidence" value="ECO:0007669"/>
    <property type="project" value="InterPro"/>
</dbReference>
<dbReference type="EMBL" id="JACBKZ010000002">
    <property type="protein sequence ID" value="KAF5958646.1"/>
    <property type="molecule type" value="Genomic_DNA"/>
</dbReference>
<dbReference type="PROSITE" id="PS00435">
    <property type="entry name" value="PEROXIDASE_1"/>
    <property type="match status" value="1"/>
</dbReference>
<evidence type="ECO:0000256" key="8">
    <source>
        <dbReference type="ARBA" id="ARBA00023004"/>
    </source>
</evidence>
<evidence type="ECO:0000259" key="10">
    <source>
        <dbReference type="PROSITE" id="PS50873"/>
    </source>
</evidence>
<dbReference type="PROSITE" id="PS50873">
    <property type="entry name" value="PEROXIDASE_4"/>
    <property type="match status" value="1"/>
</dbReference>
<comment type="caution">
    <text evidence="11">The sequence shown here is derived from an EMBL/GenBank/DDBJ whole genome shotgun (WGS) entry which is preliminary data.</text>
</comment>
<dbReference type="PRINTS" id="PR00458">
    <property type="entry name" value="PEROXIDASE"/>
</dbReference>
<dbReference type="SUPFAM" id="SSF48113">
    <property type="entry name" value="Heme-dependent peroxidases"/>
    <property type="match status" value="1"/>
</dbReference>
<gene>
    <name evidence="11" type="ORF">HYC85_005871</name>
</gene>
<evidence type="ECO:0000256" key="1">
    <source>
        <dbReference type="ARBA" id="ARBA00000189"/>
    </source>
</evidence>
<dbReference type="Pfam" id="PF00141">
    <property type="entry name" value="peroxidase"/>
    <property type="match status" value="1"/>
</dbReference>
<dbReference type="Proteomes" id="UP000593564">
    <property type="component" value="Unassembled WGS sequence"/>
</dbReference>
<comment type="similarity">
    <text evidence="2">Belongs to the peroxidase family. Ascorbate peroxidase subfamily.</text>
</comment>
<keyword evidence="9" id="KW-0106">Calcium</keyword>
<dbReference type="GO" id="GO:0006979">
    <property type="term" value="P:response to oxidative stress"/>
    <property type="evidence" value="ECO:0007669"/>
    <property type="project" value="InterPro"/>
</dbReference>
<evidence type="ECO:0000256" key="5">
    <source>
        <dbReference type="ARBA" id="ARBA00022617"/>
    </source>
</evidence>
<comment type="catalytic activity">
    <reaction evidence="1">
        <text>2 a phenolic donor + H2O2 = 2 a phenolic radical donor + 2 H2O</text>
        <dbReference type="Rhea" id="RHEA:56136"/>
        <dbReference type="ChEBI" id="CHEBI:15377"/>
        <dbReference type="ChEBI" id="CHEBI:16240"/>
        <dbReference type="ChEBI" id="CHEBI:139520"/>
        <dbReference type="ChEBI" id="CHEBI:139521"/>
        <dbReference type="EC" id="1.11.1.7"/>
    </reaction>
</comment>
<sequence length="190" mass="20575">MQRETLKIISHSLEMALTLIKAKQAVEAACPDVASCADILTIAAKDTVVLAGGPSFSVELGRRDRRISLASCVAGNLAKPFFDLTQLNAIFVKNNLTQFDMIALSGAHTVGVSHCNNVENRLYSFSPSSPNIGPTIVINVDPVTPGTFDNVYYQNLIARKGLFTSDQVLFTNPTSRPTVNDFANNPNEFN</sequence>
<comment type="cofactor">
    <cofactor evidence="9">
        <name>Ca(2+)</name>
        <dbReference type="ChEBI" id="CHEBI:29108"/>
    </cofactor>
    <text evidence="9">Binds 2 calcium ions per subunit.</text>
</comment>
<dbReference type="Gene3D" id="1.10.420.10">
    <property type="entry name" value="Peroxidase, domain 2"/>
    <property type="match status" value="2"/>
</dbReference>
<dbReference type="GO" id="GO:0140825">
    <property type="term" value="F:lactoperoxidase activity"/>
    <property type="evidence" value="ECO:0007669"/>
    <property type="project" value="UniProtKB-EC"/>
</dbReference>
<reference evidence="12" key="1">
    <citation type="journal article" date="2020" name="Nat. Commun.">
        <title>Genome assembly of wild tea tree DASZ reveals pedigree and selection history of tea varieties.</title>
        <authorList>
            <person name="Zhang W."/>
            <person name="Zhang Y."/>
            <person name="Qiu H."/>
            <person name="Guo Y."/>
            <person name="Wan H."/>
            <person name="Zhang X."/>
            <person name="Scossa F."/>
            <person name="Alseekh S."/>
            <person name="Zhang Q."/>
            <person name="Wang P."/>
            <person name="Xu L."/>
            <person name="Schmidt M.H."/>
            <person name="Jia X."/>
            <person name="Li D."/>
            <person name="Zhu A."/>
            <person name="Guo F."/>
            <person name="Chen W."/>
            <person name="Ni D."/>
            <person name="Usadel B."/>
            <person name="Fernie A.R."/>
            <person name="Wen W."/>
        </authorList>
    </citation>
    <scope>NUCLEOTIDE SEQUENCE [LARGE SCALE GENOMIC DNA]</scope>
    <source>
        <strain evidence="12">cv. G240</strain>
    </source>
</reference>
<accession>A0A7J7I2G1</accession>
<evidence type="ECO:0000256" key="7">
    <source>
        <dbReference type="ARBA" id="ARBA00023002"/>
    </source>
</evidence>
<keyword evidence="7" id="KW-0560">Oxidoreductase</keyword>
<dbReference type="PANTHER" id="PTHR31517:SF51">
    <property type="entry name" value="PEROXIDASE 55"/>
    <property type="match status" value="1"/>
</dbReference>
<keyword evidence="4" id="KW-0575">Peroxidase</keyword>
<dbReference type="InterPro" id="IPR000823">
    <property type="entry name" value="Peroxidase_pln"/>
</dbReference>
<keyword evidence="5" id="KW-0349">Heme</keyword>
<dbReference type="AlphaFoldDB" id="A0A7J7I2G1"/>
<dbReference type="PANTHER" id="PTHR31517">
    <property type="match status" value="1"/>
</dbReference>
<evidence type="ECO:0000256" key="9">
    <source>
        <dbReference type="PIRSR" id="PIRSR600823-3"/>
    </source>
</evidence>
<dbReference type="Gene3D" id="1.10.520.10">
    <property type="match status" value="1"/>
</dbReference>
<evidence type="ECO:0000256" key="4">
    <source>
        <dbReference type="ARBA" id="ARBA00022559"/>
    </source>
</evidence>
<evidence type="ECO:0000313" key="11">
    <source>
        <dbReference type="EMBL" id="KAF5958646.1"/>
    </source>
</evidence>
<dbReference type="GO" id="GO:0046872">
    <property type="term" value="F:metal ion binding"/>
    <property type="evidence" value="ECO:0007669"/>
    <property type="project" value="UniProtKB-KW"/>
</dbReference>
<feature type="binding site" description="axial binding residue" evidence="9">
    <location>
        <position position="108"/>
    </location>
    <ligand>
        <name>heme b</name>
        <dbReference type="ChEBI" id="CHEBI:60344"/>
    </ligand>
    <ligandPart>
        <name>Fe</name>
        <dbReference type="ChEBI" id="CHEBI:18248"/>
    </ligandPart>
</feature>
<reference evidence="11 12" key="2">
    <citation type="submission" date="2020-07" db="EMBL/GenBank/DDBJ databases">
        <title>Genome assembly of wild tea tree DASZ reveals pedigree and selection history of tea varieties.</title>
        <authorList>
            <person name="Zhang W."/>
        </authorList>
    </citation>
    <scope>NUCLEOTIDE SEQUENCE [LARGE SCALE GENOMIC DNA]</scope>
    <source>
        <strain evidence="12">cv. G240</strain>
        <tissue evidence="11">Leaf</tissue>
    </source>
</reference>
<evidence type="ECO:0000313" key="12">
    <source>
        <dbReference type="Proteomes" id="UP000593564"/>
    </source>
</evidence>
<feature type="binding site" evidence="9">
    <location>
        <position position="144"/>
    </location>
    <ligand>
        <name>Ca(2+)</name>
        <dbReference type="ChEBI" id="CHEBI:29108"/>
        <label>2</label>
    </ligand>
</feature>
<protein>
    <recommendedName>
        <fullName evidence="3">peroxidase</fullName>
        <ecNumber evidence="3">1.11.1.7</ecNumber>
    </recommendedName>
</protein>
<dbReference type="InterPro" id="IPR019793">
    <property type="entry name" value="Peroxidases_heam-ligand_BS"/>
</dbReference>
<dbReference type="InterPro" id="IPR002016">
    <property type="entry name" value="Haem_peroxidase"/>
</dbReference>
<evidence type="ECO:0000256" key="2">
    <source>
        <dbReference type="ARBA" id="ARBA00006873"/>
    </source>
</evidence>
<dbReference type="PRINTS" id="PR00461">
    <property type="entry name" value="PLPEROXIDASE"/>
</dbReference>
<keyword evidence="6 9" id="KW-0479">Metal-binding</keyword>
<evidence type="ECO:0000256" key="3">
    <source>
        <dbReference type="ARBA" id="ARBA00012313"/>
    </source>
</evidence>
<keyword evidence="12" id="KW-1185">Reference proteome</keyword>